<dbReference type="SUPFAM" id="SSF52540">
    <property type="entry name" value="P-loop containing nucleoside triphosphate hydrolases"/>
    <property type="match status" value="1"/>
</dbReference>
<dbReference type="PANTHER" id="PTHR36978:SF4">
    <property type="entry name" value="P-LOOP CONTAINING NUCLEOSIDE TRIPHOSPHATE HYDROLASE PROTEIN"/>
    <property type="match status" value="1"/>
</dbReference>
<feature type="transmembrane region" description="Helical" evidence="1">
    <location>
        <begin position="39"/>
        <end position="59"/>
    </location>
</feature>
<keyword evidence="1" id="KW-1133">Transmembrane helix</keyword>
<dbReference type="OrthoDB" id="408152at2759"/>
<evidence type="ECO:0000256" key="1">
    <source>
        <dbReference type="SAM" id="Phobius"/>
    </source>
</evidence>
<dbReference type="EMBL" id="JAPQKN010000002">
    <property type="protein sequence ID" value="KAJ5168656.1"/>
    <property type="molecule type" value="Genomic_DNA"/>
</dbReference>
<feature type="transmembrane region" description="Helical" evidence="1">
    <location>
        <begin position="274"/>
        <end position="291"/>
    </location>
</feature>
<keyword evidence="3" id="KW-1185">Reference proteome</keyword>
<evidence type="ECO:0000313" key="3">
    <source>
        <dbReference type="Proteomes" id="UP001149163"/>
    </source>
</evidence>
<evidence type="ECO:0000313" key="2">
    <source>
        <dbReference type="EMBL" id="KAJ5168656.1"/>
    </source>
</evidence>
<sequence>MSVIEPTALSASARWIDKIPAEDTAPQEMKVLCLGLSRTATMCLVGLLCSVSLAMWAALKILGYNTYHFKEIGGCPQNVSERHLWCWREALIAKLYNSGKRYDAAEFRTLLRRYNAVTDAPCVNFSNELLATYPEAKVILTNRDPEKWLDSIFRTYHRVLENKGFRVAAVFDPALNALSELFYLVLHDWSGGDWRSRDKLREGYTKHYAHIREIVPNDNLLEWEPKDGWEPLCKFLGRPVPNQPFPYANKGNDVSDRLLLGGKIRLVKWVIGKIFWPAAGVAVGIGAWWLYAHVDL</sequence>
<dbReference type="PANTHER" id="PTHR36978">
    <property type="entry name" value="P-LOOP CONTAINING NUCLEOTIDE TRIPHOSPHATE HYDROLASE"/>
    <property type="match status" value="1"/>
</dbReference>
<dbReference type="InterPro" id="IPR040632">
    <property type="entry name" value="Sulfotransfer_4"/>
</dbReference>
<dbReference type="Gene3D" id="3.40.50.300">
    <property type="entry name" value="P-loop containing nucleotide triphosphate hydrolases"/>
    <property type="match status" value="1"/>
</dbReference>
<protein>
    <submittedName>
        <fullName evidence="2">Uncharacterized protein</fullName>
    </submittedName>
</protein>
<organism evidence="2 3">
    <name type="scientific">Penicillium canariense</name>
    <dbReference type="NCBI Taxonomy" id="189055"/>
    <lineage>
        <taxon>Eukaryota</taxon>
        <taxon>Fungi</taxon>
        <taxon>Dikarya</taxon>
        <taxon>Ascomycota</taxon>
        <taxon>Pezizomycotina</taxon>
        <taxon>Eurotiomycetes</taxon>
        <taxon>Eurotiomycetidae</taxon>
        <taxon>Eurotiales</taxon>
        <taxon>Aspergillaceae</taxon>
        <taxon>Penicillium</taxon>
    </lineage>
</organism>
<gene>
    <name evidence="2" type="ORF">N7482_004250</name>
</gene>
<reference evidence="2" key="1">
    <citation type="submission" date="2022-11" db="EMBL/GenBank/DDBJ databases">
        <authorList>
            <person name="Petersen C."/>
        </authorList>
    </citation>
    <scope>NUCLEOTIDE SEQUENCE</scope>
    <source>
        <strain evidence="2">IBT 26290</strain>
    </source>
</reference>
<name>A0A9W9LPX1_9EURO</name>
<keyword evidence="1" id="KW-0812">Transmembrane</keyword>
<accession>A0A9W9LPX1</accession>
<dbReference type="AlphaFoldDB" id="A0A9W9LPX1"/>
<dbReference type="RefSeq" id="XP_056545117.1">
    <property type="nucleotide sequence ID" value="XM_056686375.1"/>
</dbReference>
<dbReference type="Pfam" id="PF17784">
    <property type="entry name" value="Sulfotransfer_4"/>
    <property type="match status" value="1"/>
</dbReference>
<dbReference type="Proteomes" id="UP001149163">
    <property type="component" value="Unassembled WGS sequence"/>
</dbReference>
<comment type="caution">
    <text evidence="2">The sequence shown here is derived from an EMBL/GenBank/DDBJ whole genome shotgun (WGS) entry which is preliminary data.</text>
</comment>
<proteinExistence type="predicted"/>
<dbReference type="GeneID" id="81425551"/>
<dbReference type="InterPro" id="IPR027417">
    <property type="entry name" value="P-loop_NTPase"/>
</dbReference>
<reference evidence="2" key="2">
    <citation type="journal article" date="2023" name="IMA Fungus">
        <title>Comparative genomic study of the Penicillium genus elucidates a diverse pangenome and 15 lateral gene transfer events.</title>
        <authorList>
            <person name="Petersen C."/>
            <person name="Sorensen T."/>
            <person name="Nielsen M.R."/>
            <person name="Sondergaard T.E."/>
            <person name="Sorensen J.L."/>
            <person name="Fitzpatrick D.A."/>
            <person name="Frisvad J.C."/>
            <person name="Nielsen K.L."/>
        </authorList>
    </citation>
    <scope>NUCLEOTIDE SEQUENCE</scope>
    <source>
        <strain evidence="2">IBT 26290</strain>
    </source>
</reference>
<keyword evidence="1" id="KW-0472">Membrane</keyword>